<dbReference type="PROSITE" id="PS00292">
    <property type="entry name" value="CYCLINS"/>
    <property type="match status" value="1"/>
</dbReference>
<keyword evidence="2 4" id="KW-0195">Cyclin</keyword>
<evidence type="ECO:0000256" key="1">
    <source>
        <dbReference type="ARBA" id="ARBA00022618"/>
    </source>
</evidence>
<evidence type="ECO:0000256" key="4">
    <source>
        <dbReference type="RuleBase" id="RU000383"/>
    </source>
</evidence>
<dbReference type="InterPro" id="IPR048258">
    <property type="entry name" value="Cyclins_cyclin-box"/>
</dbReference>
<evidence type="ECO:0000256" key="2">
    <source>
        <dbReference type="ARBA" id="ARBA00023127"/>
    </source>
</evidence>
<name>A0A9C7UP69_9RHOD</name>
<dbReference type="SUPFAM" id="SSF47954">
    <property type="entry name" value="Cyclin-like"/>
    <property type="match status" value="1"/>
</dbReference>
<dbReference type="InterPro" id="IPR013763">
    <property type="entry name" value="Cyclin-like_dom"/>
</dbReference>
<dbReference type="Gene3D" id="1.10.472.10">
    <property type="entry name" value="Cyclin-like"/>
    <property type="match status" value="2"/>
</dbReference>
<evidence type="ECO:0000259" key="6">
    <source>
        <dbReference type="SMART" id="SM00385"/>
    </source>
</evidence>
<dbReference type="OrthoDB" id="285802at2759"/>
<dbReference type="SMART" id="SM00385">
    <property type="entry name" value="CYCLIN"/>
    <property type="match status" value="1"/>
</dbReference>
<dbReference type="AlphaFoldDB" id="A0A9C7UP69"/>
<dbReference type="GO" id="GO:0051301">
    <property type="term" value="P:cell division"/>
    <property type="evidence" value="ECO:0007669"/>
    <property type="project" value="UniProtKB-KW"/>
</dbReference>
<keyword evidence="5" id="KW-0175">Coiled coil</keyword>
<comment type="similarity">
    <text evidence="4">Belongs to the cyclin family.</text>
</comment>
<keyword evidence="3" id="KW-0131">Cell cycle</keyword>
<feature type="coiled-coil region" evidence="5">
    <location>
        <begin position="344"/>
        <end position="378"/>
    </location>
</feature>
<proteinExistence type="inferred from homology"/>
<evidence type="ECO:0000256" key="3">
    <source>
        <dbReference type="ARBA" id="ARBA00023306"/>
    </source>
</evidence>
<dbReference type="Pfam" id="PF00134">
    <property type="entry name" value="Cyclin_N"/>
    <property type="match status" value="1"/>
</dbReference>
<dbReference type="EMBL" id="BQMJ01000014">
    <property type="protein sequence ID" value="GJQ10192.1"/>
    <property type="molecule type" value="Genomic_DNA"/>
</dbReference>
<organism evidence="7 8">
    <name type="scientific">Galdieria partita</name>
    <dbReference type="NCBI Taxonomy" id="83374"/>
    <lineage>
        <taxon>Eukaryota</taxon>
        <taxon>Rhodophyta</taxon>
        <taxon>Bangiophyceae</taxon>
        <taxon>Galdieriales</taxon>
        <taxon>Galdieriaceae</taxon>
        <taxon>Galdieria</taxon>
    </lineage>
</organism>
<dbReference type="InterPro" id="IPR036915">
    <property type="entry name" value="Cyclin-like_sf"/>
</dbReference>
<protein>
    <recommendedName>
        <fullName evidence="6">Cyclin-like domain-containing protein</fullName>
    </recommendedName>
</protein>
<evidence type="ECO:0000256" key="5">
    <source>
        <dbReference type="SAM" id="Coils"/>
    </source>
</evidence>
<accession>A0A9C7UP69</accession>
<evidence type="ECO:0000313" key="7">
    <source>
        <dbReference type="EMBL" id="GJQ10192.1"/>
    </source>
</evidence>
<dbReference type="Proteomes" id="UP001061958">
    <property type="component" value="Unassembled WGS sequence"/>
</dbReference>
<sequence length="434" mass="50288">MSSERFLSMQSSVSTPESLICCEDLYVEDQREVQRTYSREVDQSSFCSTHSSKKRSYPFCIDVLRHSRIPQPTPKVATTNCDLEERIKKMRASEDIVQGNVTLSSGREKKLQNFLDCILEHATDETVLKVDRLFSSPPFHFSQGIQTEKDMEIYSNDYDYIEKLQQGSINASAREQIVMWLLDLREPLRLNTSTVYLAISCFDRFLARQRISKYYLRAVAASSLWIASKFNEIEPLSAKALEWLTQVDHRSLQTCELLQLSVLDWRVHDLTPHSYFMFLKNVAEGPWDHSNLGKRHERLSCEEVQQCSLLVEIFLDLCSIHYEQLRFSRLTIVLSCILCACSVLDCHLSECNGTEERLRKLERQLNVNTDDVRECMKETMANFQGNFYFREKQFSIFSKTEDPSLTLDGFTPLHREDNHTPTSITDISFCVAGH</sequence>
<reference evidence="7" key="1">
    <citation type="journal article" date="2022" name="Proc. Natl. Acad. Sci. U.S.A.">
        <title>Life cycle and functional genomics of the unicellular red alga Galdieria for elucidating algal and plant evolution and industrial use.</title>
        <authorList>
            <person name="Hirooka S."/>
            <person name="Itabashi T."/>
            <person name="Ichinose T.M."/>
            <person name="Onuma R."/>
            <person name="Fujiwara T."/>
            <person name="Yamashita S."/>
            <person name="Jong L.W."/>
            <person name="Tomita R."/>
            <person name="Iwane A.H."/>
            <person name="Miyagishima S.Y."/>
        </authorList>
    </citation>
    <scope>NUCLEOTIDE SEQUENCE</scope>
    <source>
        <strain evidence="7">NBRC 102759</strain>
    </source>
</reference>
<dbReference type="InterPro" id="IPR006671">
    <property type="entry name" value="Cyclin_N"/>
</dbReference>
<keyword evidence="1" id="KW-0132">Cell division</keyword>
<comment type="caution">
    <text evidence="7">The sequence shown here is derived from an EMBL/GenBank/DDBJ whole genome shotgun (WGS) entry which is preliminary data.</text>
</comment>
<keyword evidence="8" id="KW-1185">Reference proteome</keyword>
<reference evidence="7" key="2">
    <citation type="submission" date="2022-01" db="EMBL/GenBank/DDBJ databases">
        <authorList>
            <person name="Hirooka S."/>
            <person name="Miyagishima S.Y."/>
        </authorList>
    </citation>
    <scope>NUCLEOTIDE SEQUENCE</scope>
    <source>
        <strain evidence="7">NBRC 102759</strain>
    </source>
</reference>
<gene>
    <name evidence="7" type="ORF">GpartN1_g1983.t1</name>
</gene>
<dbReference type="PANTHER" id="PTHR10177">
    <property type="entry name" value="CYCLINS"/>
    <property type="match status" value="1"/>
</dbReference>
<evidence type="ECO:0000313" key="8">
    <source>
        <dbReference type="Proteomes" id="UP001061958"/>
    </source>
</evidence>
<feature type="domain" description="Cyclin-like" evidence="6">
    <location>
        <begin position="179"/>
        <end position="261"/>
    </location>
</feature>
<dbReference type="InterPro" id="IPR039361">
    <property type="entry name" value="Cyclin"/>
</dbReference>